<dbReference type="AlphaFoldDB" id="A0AAD6SAG4"/>
<reference evidence="1" key="1">
    <citation type="submission" date="2023-03" db="EMBL/GenBank/DDBJ databases">
        <title>Massive genome expansion in bonnet fungi (Mycena s.s.) driven by repeated elements and novel gene families across ecological guilds.</title>
        <authorList>
            <consortium name="Lawrence Berkeley National Laboratory"/>
            <person name="Harder C.B."/>
            <person name="Miyauchi S."/>
            <person name="Viragh M."/>
            <person name="Kuo A."/>
            <person name="Thoen E."/>
            <person name="Andreopoulos B."/>
            <person name="Lu D."/>
            <person name="Skrede I."/>
            <person name="Drula E."/>
            <person name="Henrissat B."/>
            <person name="Morin E."/>
            <person name="Kohler A."/>
            <person name="Barry K."/>
            <person name="LaButti K."/>
            <person name="Morin E."/>
            <person name="Salamov A."/>
            <person name="Lipzen A."/>
            <person name="Mereny Z."/>
            <person name="Hegedus B."/>
            <person name="Baldrian P."/>
            <person name="Stursova M."/>
            <person name="Weitz H."/>
            <person name="Taylor A."/>
            <person name="Grigoriev I.V."/>
            <person name="Nagy L.G."/>
            <person name="Martin F."/>
            <person name="Kauserud H."/>
        </authorList>
    </citation>
    <scope>NUCLEOTIDE SEQUENCE</scope>
    <source>
        <strain evidence="1">CBHHK200</strain>
    </source>
</reference>
<name>A0AAD6SAG4_9AGAR</name>
<protein>
    <submittedName>
        <fullName evidence="1">Uncharacterized protein</fullName>
    </submittedName>
</protein>
<proteinExistence type="predicted"/>
<sequence length="329" mass="37130">MESPADAVAPKWVKTEPNDHGLYKVFPNRPTHDPEESITLANLCRSPDLLVPEKENPPDSTPWFPFLNPTVARLMAWFHLGSLQKSIAELDALVEDVLLQEDFDPAHLADFSAARENKRLDDAAFASAAADTAGRWLRASVKIKLPAPKVRVPEEDAPEFEVEGLVYRPLLDVMVEAFQSSHFEQYHITPFEYRWDPKHNPDDPDIELGARDVPLNEDGLPVLPDGHQVMCGEIYTSPKMLRAHNELPQPPTPNLETIIAAYMFYSDSTHLANFGTASLWPLYTFFGNQSKYQRAKPTMNADHHQAYFPSVNFYSHPSESAPDPIFHSM</sequence>
<organism evidence="1 2">
    <name type="scientific">Mycena alexandri</name>
    <dbReference type="NCBI Taxonomy" id="1745969"/>
    <lineage>
        <taxon>Eukaryota</taxon>
        <taxon>Fungi</taxon>
        <taxon>Dikarya</taxon>
        <taxon>Basidiomycota</taxon>
        <taxon>Agaricomycotina</taxon>
        <taxon>Agaricomycetes</taxon>
        <taxon>Agaricomycetidae</taxon>
        <taxon>Agaricales</taxon>
        <taxon>Marasmiineae</taxon>
        <taxon>Mycenaceae</taxon>
        <taxon>Mycena</taxon>
    </lineage>
</organism>
<keyword evidence="2" id="KW-1185">Reference proteome</keyword>
<evidence type="ECO:0000313" key="1">
    <source>
        <dbReference type="EMBL" id="KAJ7023895.1"/>
    </source>
</evidence>
<accession>A0AAD6SAG4</accession>
<dbReference type="InterPro" id="IPR041078">
    <property type="entry name" value="Plavaka"/>
</dbReference>
<dbReference type="Proteomes" id="UP001218188">
    <property type="component" value="Unassembled WGS sequence"/>
</dbReference>
<dbReference type="Pfam" id="PF18759">
    <property type="entry name" value="Plavaka"/>
    <property type="match status" value="1"/>
</dbReference>
<dbReference type="EMBL" id="JARJCM010000179">
    <property type="protein sequence ID" value="KAJ7023895.1"/>
    <property type="molecule type" value="Genomic_DNA"/>
</dbReference>
<comment type="caution">
    <text evidence="1">The sequence shown here is derived from an EMBL/GenBank/DDBJ whole genome shotgun (WGS) entry which is preliminary data.</text>
</comment>
<evidence type="ECO:0000313" key="2">
    <source>
        <dbReference type="Proteomes" id="UP001218188"/>
    </source>
</evidence>
<gene>
    <name evidence="1" type="ORF">C8F04DRAFT_969620</name>
</gene>